<reference evidence="3" key="1">
    <citation type="journal article" date="2019" name="Gigascience">
        <title>De novo genome assembly of the endangered Acer yangbiense, a plant species with extremely small populations endemic to Yunnan Province, China.</title>
        <authorList>
            <person name="Yang J."/>
            <person name="Wariss H.M."/>
            <person name="Tao L."/>
            <person name="Zhang R."/>
            <person name="Yun Q."/>
            <person name="Hollingsworth P."/>
            <person name="Dao Z."/>
            <person name="Luo G."/>
            <person name="Guo H."/>
            <person name="Ma Y."/>
            <person name="Sun W."/>
        </authorList>
    </citation>
    <scope>NUCLEOTIDE SEQUENCE [LARGE SCALE GENOMIC DNA]</scope>
    <source>
        <strain evidence="3">cv. br00</strain>
    </source>
</reference>
<proteinExistence type="predicted"/>
<accession>A0A5N5KN03</accession>
<dbReference type="AlphaFoldDB" id="A0A5N5KN03"/>
<sequence length="220" mass="23623">MQTGFVRKQFTGKNLGGLPNSPPSPIYLLASVGNRIGLGSDHRTIKIAGNEESIYVDCLFGKGVAKYKYAVHRKRSSTGFPKNKFTPAFIRQLKYIMGGCAGKFKGSDDLPPEPLPSDAPVNPDQAEGETVAHEEKEVCENKTEAPLVDVSEIKQEGEDPAAPEAAAVEPGKKDEAPVTKSEDKVDATSVITEEPDKETEKESDVAPAKEANKDAPLVTV</sequence>
<protein>
    <submittedName>
        <fullName evidence="2">Uncharacterized protein</fullName>
    </submittedName>
</protein>
<evidence type="ECO:0000313" key="2">
    <source>
        <dbReference type="EMBL" id="KAB5531486.1"/>
    </source>
</evidence>
<feature type="compositionally biased region" description="Basic and acidic residues" evidence="1">
    <location>
        <begin position="170"/>
        <end position="186"/>
    </location>
</feature>
<evidence type="ECO:0000256" key="1">
    <source>
        <dbReference type="SAM" id="MobiDB-lite"/>
    </source>
</evidence>
<keyword evidence="3" id="KW-1185">Reference proteome</keyword>
<feature type="region of interest" description="Disordered" evidence="1">
    <location>
        <begin position="106"/>
        <end position="220"/>
    </location>
</feature>
<feature type="compositionally biased region" description="Low complexity" evidence="1">
    <location>
        <begin position="160"/>
        <end position="169"/>
    </location>
</feature>
<organism evidence="2 3">
    <name type="scientific">Salix brachista</name>
    <dbReference type="NCBI Taxonomy" id="2182728"/>
    <lineage>
        <taxon>Eukaryota</taxon>
        <taxon>Viridiplantae</taxon>
        <taxon>Streptophyta</taxon>
        <taxon>Embryophyta</taxon>
        <taxon>Tracheophyta</taxon>
        <taxon>Spermatophyta</taxon>
        <taxon>Magnoliopsida</taxon>
        <taxon>eudicotyledons</taxon>
        <taxon>Gunneridae</taxon>
        <taxon>Pentapetalae</taxon>
        <taxon>rosids</taxon>
        <taxon>fabids</taxon>
        <taxon>Malpighiales</taxon>
        <taxon>Salicaceae</taxon>
        <taxon>Saliceae</taxon>
        <taxon>Salix</taxon>
    </lineage>
</organism>
<evidence type="ECO:0000313" key="3">
    <source>
        <dbReference type="Proteomes" id="UP000326939"/>
    </source>
</evidence>
<gene>
    <name evidence="2" type="ORF">DKX38_018156</name>
</gene>
<dbReference type="Proteomes" id="UP000326939">
    <property type="component" value="Chromosome 12"/>
</dbReference>
<name>A0A5N5KN03_9ROSI</name>
<dbReference type="EMBL" id="VDCV01000012">
    <property type="protein sequence ID" value="KAB5531486.1"/>
    <property type="molecule type" value="Genomic_DNA"/>
</dbReference>
<comment type="caution">
    <text evidence="2">The sequence shown here is derived from an EMBL/GenBank/DDBJ whole genome shotgun (WGS) entry which is preliminary data.</text>
</comment>
<feature type="compositionally biased region" description="Basic and acidic residues" evidence="1">
    <location>
        <begin position="130"/>
        <end position="143"/>
    </location>
</feature>